<dbReference type="Proteomes" id="UP001258017">
    <property type="component" value="Unassembled WGS sequence"/>
</dbReference>
<dbReference type="EMBL" id="JAIFRP010000013">
    <property type="protein sequence ID" value="KAK2586424.1"/>
    <property type="molecule type" value="Genomic_DNA"/>
</dbReference>
<organism evidence="2 3">
    <name type="scientific">Odynerus spinipes</name>
    <dbReference type="NCBI Taxonomy" id="1348599"/>
    <lineage>
        <taxon>Eukaryota</taxon>
        <taxon>Metazoa</taxon>
        <taxon>Ecdysozoa</taxon>
        <taxon>Arthropoda</taxon>
        <taxon>Hexapoda</taxon>
        <taxon>Insecta</taxon>
        <taxon>Pterygota</taxon>
        <taxon>Neoptera</taxon>
        <taxon>Endopterygota</taxon>
        <taxon>Hymenoptera</taxon>
        <taxon>Apocrita</taxon>
        <taxon>Aculeata</taxon>
        <taxon>Vespoidea</taxon>
        <taxon>Vespidae</taxon>
        <taxon>Eumeninae</taxon>
        <taxon>Odynerus</taxon>
    </lineage>
</organism>
<feature type="region of interest" description="Disordered" evidence="1">
    <location>
        <begin position="1"/>
        <end position="40"/>
    </location>
</feature>
<accession>A0AAD9RV84</accession>
<gene>
    <name evidence="2" type="ORF">KPH14_010706</name>
</gene>
<sequence>MGFHGHDENSNSCRNRHHHHHHHQQQQQQQKQQQQEQQQQYQVFLLKRKDAFEESPKAPYVIPKINIRVREALFYENEEGVEIVKTTIAKTRDAESRQKVRNLLPDILAAKAHEIKASKTLS</sequence>
<evidence type="ECO:0000313" key="3">
    <source>
        <dbReference type="Proteomes" id="UP001258017"/>
    </source>
</evidence>
<name>A0AAD9RV84_9HYME</name>
<evidence type="ECO:0000256" key="1">
    <source>
        <dbReference type="SAM" id="MobiDB-lite"/>
    </source>
</evidence>
<comment type="caution">
    <text evidence="2">The sequence shown here is derived from an EMBL/GenBank/DDBJ whole genome shotgun (WGS) entry which is preliminary data.</text>
</comment>
<reference evidence="2" key="1">
    <citation type="submission" date="2021-08" db="EMBL/GenBank/DDBJ databases">
        <authorList>
            <person name="Misof B."/>
            <person name="Oliver O."/>
            <person name="Podsiadlowski L."/>
            <person name="Donath A."/>
            <person name="Peters R."/>
            <person name="Mayer C."/>
            <person name="Rust J."/>
            <person name="Gunkel S."/>
            <person name="Lesny P."/>
            <person name="Martin S."/>
            <person name="Oeyen J.P."/>
            <person name="Petersen M."/>
            <person name="Panagiotis P."/>
            <person name="Wilbrandt J."/>
            <person name="Tanja T."/>
        </authorList>
    </citation>
    <scope>NUCLEOTIDE SEQUENCE</scope>
    <source>
        <strain evidence="2">GBR_01_08_01A</strain>
        <tissue evidence="2">Thorax + abdomen</tissue>
    </source>
</reference>
<reference evidence="2" key="2">
    <citation type="journal article" date="2023" name="Commun. Biol.">
        <title>Intrasexual cuticular hydrocarbon dimorphism in a wasp sheds light on hydrocarbon biosynthesis genes in Hymenoptera.</title>
        <authorList>
            <person name="Moris V.C."/>
            <person name="Podsiadlowski L."/>
            <person name="Martin S."/>
            <person name="Oeyen J.P."/>
            <person name="Donath A."/>
            <person name="Petersen M."/>
            <person name="Wilbrandt J."/>
            <person name="Misof B."/>
            <person name="Liedtke D."/>
            <person name="Thamm M."/>
            <person name="Scheiner R."/>
            <person name="Schmitt T."/>
            <person name="Niehuis O."/>
        </authorList>
    </citation>
    <scope>NUCLEOTIDE SEQUENCE</scope>
    <source>
        <strain evidence="2">GBR_01_08_01A</strain>
    </source>
</reference>
<protein>
    <submittedName>
        <fullName evidence="2">Uncharacterized protein</fullName>
    </submittedName>
</protein>
<proteinExistence type="predicted"/>
<feature type="compositionally biased region" description="Low complexity" evidence="1">
    <location>
        <begin position="25"/>
        <end position="40"/>
    </location>
</feature>
<feature type="compositionally biased region" description="Basic residues" evidence="1">
    <location>
        <begin position="14"/>
        <end position="24"/>
    </location>
</feature>
<dbReference type="AlphaFoldDB" id="A0AAD9RV84"/>
<keyword evidence="3" id="KW-1185">Reference proteome</keyword>
<evidence type="ECO:0000313" key="2">
    <source>
        <dbReference type="EMBL" id="KAK2586424.1"/>
    </source>
</evidence>